<dbReference type="Proteomes" id="UP000006727">
    <property type="component" value="Chromosome 18"/>
</dbReference>
<dbReference type="AlphaFoldDB" id="A0A7I4BKU6"/>
<dbReference type="EnsemblPlants" id="Pp3c18_6230V3.2">
    <property type="protein sequence ID" value="Pp3c18_6230V3.2"/>
    <property type="gene ID" value="Pp3c18_6230"/>
</dbReference>
<dbReference type="SUPFAM" id="SSF52058">
    <property type="entry name" value="L domain-like"/>
    <property type="match status" value="1"/>
</dbReference>
<reference evidence="1" key="3">
    <citation type="submission" date="2020-12" db="UniProtKB">
        <authorList>
            <consortium name="EnsemblPlants"/>
        </authorList>
    </citation>
    <scope>IDENTIFICATION</scope>
</reference>
<dbReference type="EMBL" id="ABEU02000018">
    <property type="status" value="NOT_ANNOTATED_CDS"/>
    <property type="molecule type" value="Genomic_DNA"/>
</dbReference>
<reference evidence="1 2" key="1">
    <citation type="journal article" date="2008" name="Science">
        <title>The Physcomitrella genome reveals evolutionary insights into the conquest of land by plants.</title>
        <authorList>
            <person name="Rensing S."/>
            <person name="Lang D."/>
            <person name="Zimmer A."/>
            <person name="Terry A."/>
            <person name="Salamov A."/>
            <person name="Shapiro H."/>
            <person name="Nishiyama T."/>
            <person name="Perroud P.-F."/>
            <person name="Lindquist E."/>
            <person name="Kamisugi Y."/>
            <person name="Tanahashi T."/>
            <person name="Sakakibara K."/>
            <person name="Fujita T."/>
            <person name="Oishi K."/>
            <person name="Shin-I T."/>
            <person name="Kuroki Y."/>
            <person name="Toyoda A."/>
            <person name="Suzuki Y."/>
            <person name="Hashimoto A."/>
            <person name="Yamaguchi K."/>
            <person name="Sugano A."/>
            <person name="Kohara Y."/>
            <person name="Fujiyama A."/>
            <person name="Anterola A."/>
            <person name="Aoki S."/>
            <person name="Ashton N."/>
            <person name="Barbazuk W.B."/>
            <person name="Barker E."/>
            <person name="Bennetzen J."/>
            <person name="Bezanilla M."/>
            <person name="Blankenship R."/>
            <person name="Cho S.H."/>
            <person name="Dutcher S."/>
            <person name="Estelle M."/>
            <person name="Fawcett J.A."/>
            <person name="Gundlach H."/>
            <person name="Hanada K."/>
            <person name="Heyl A."/>
            <person name="Hicks K.A."/>
            <person name="Hugh J."/>
            <person name="Lohr M."/>
            <person name="Mayer K."/>
            <person name="Melkozernov A."/>
            <person name="Murata T."/>
            <person name="Nelson D."/>
            <person name="Pils B."/>
            <person name="Prigge M."/>
            <person name="Reiss B."/>
            <person name="Renner T."/>
            <person name="Rombauts S."/>
            <person name="Rushton P."/>
            <person name="Sanderfoot A."/>
            <person name="Schween G."/>
            <person name="Shiu S.-H."/>
            <person name="Stueber K."/>
            <person name="Theodoulou F.L."/>
            <person name="Tu H."/>
            <person name="Van de Peer Y."/>
            <person name="Verrier P.J."/>
            <person name="Waters E."/>
            <person name="Wood A."/>
            <person name="Yang L."/>
            <person name="Cove D."/>
            <person name="Cuming A."/>
            <person name="Hasebe M."/>
            <person name="Lucas S."/>
            <person name="Mishler D.B."/>
            <person name="Reski R."/>
            <person name="Grigoriev I."/>
            <person name="Quatrano R.S."/>
            <person name="Boore J.L."/>
        </authorList>
    </citation>
    <scope>NUCLEOTIDE SEQUENCE [LARGE SCALE GENOMIC DNA]</scope>
    <source>
        <strain evidence="1 2">cv. Gransden 2004</strain>
    </source>
</reference>
<dbReference type="InterPro" id="IPR032675">
    <property type="entry name" value="LRR_dom_sf"/>
</dbReference>
<sequence length="75" mass="8889">MEYKYTRIWKLNIDPFHKLANKILNLKDCNRLRLFPTSIKSLLALKNLNIRRYSNLTLFPNELGNLTSMTTFDIS</sequence>
<proteinExistence type="predicted"/>
<evidence type="ECO:0000313" key="2">
    <source>
        <dbReference type="Proteomes" id="UP000006727"/>
    </source>
</evidence>
<accession>A0A7I4BKU6</accession>
<keyword evidence="2" id="KW-1185">Reference proteome</keyword>
<name>A0A7I4BKU6_PHYPA</name>
<reference evidence="1 2" key="2">
    <citation type="journal article" date="2018" name="Plant J.">
        <title>The Physcomitrella patens chromosome-scale assembly reveals moss genome structure and evolution.</title>
        <authorList>
            <person name="Lang D."/>
            <person name="Ullrich K.K."/>
            <person name="Murat F."/>
            <person name="Fuchs J."/>
            <person name="Jenkins J."/>
            <person name="Haas F.B."/>
            <person name="Piednoel M."/>
            <person name="Gundlach H."/>
            <person name="Van Bel M."/>
            <person name="Meyberg R."/>
            <person name="Vives C."/>
            <person name="Morata J."/>
            <person name="Symeonidi A."/>
            <person name="Hiss M."/>
            <person name="Muchero W."/>
            <person name="Kamisugi Y."/>
            <person name="Saleh O."/>
            <person name="Blanc G."/>
            <person name="Decker E.L."/>
            <person name="van Gessel N."/>
            <person name="Grimwood J."/>
            <person name="Hayes R.D."/>
            <person name="Graham S.W."/>
            <person name="Gunter L.E."/>
            <person name="McDaniel S.F."/>
            <person name="Hoernstein S.N.W."/>
            <person name="Larsson A."/>
            <person name="Li F.W."/>
            <person name="Perroud P.F."/>
            <person name="Phillips J."/>
            <person name="Ranjan P."/>
            <person name="Rokshar D.S."/>
            <person name="Rothfels C.J."/>
            <person name="Schneider L."/>
            <person name="Shu S."/>
            <person name="Stevenson D.W."/>
            <person name="Thummler F."/>
            <person name="Tillich M."/>
            <person name="Villarreal Aguilar J.C."/>
            <person name="Widiez T."/>
            <person name="Wong G.K."/>
            <person name="Wymore A."/>
            <person name="Zhang Y."/>
            <person name="Zimmer A.D."/>
            <person name="Quatrano R.S."/>
            <person name="Mayer K.F.X."/>
            <person name="Goodstein D."/>
            <person name="Casacuberta J.M."/>
            <person name="Vandepoele K."/>
            <person name="Reski R."/>
            <person name="Cuming A.C."/>
            <person name="Tuskan G.A."/>
            <person name="Maumus F."/>
            <person name="Salse J."/>
            <person name="Schmutz J."/>
            <person name="Rensing S.A."/>
        </authorList>
    </citation>
    <scope>NUCLEOTIDE SEQUENCE [LARGE SCALE GENOMIC DNA]</scope>
    <source>
        <strain evidence="1 2">cv. Gransden 2004</strain>
    </source>
</reference>
<dbReference type="Gene3D" id="3.80.10.10">
    <property type="entry name" value="Ribonuclease Inhibitor"/>
    <property type="match status" value="1"/>
</dbReference>
<protein>
    <submittedName>
        <fullName evidence="1">Uncharacterized protein</fullName>
    </submittedName>
</protein>
<organism evidence="1 2">
    <name type="scientific">Physcomitrium patens</name>
    <name type="common">Spreading-leaved earth moss</name>
    <name type="synonym">Physcomitrella patens</name>
    <dbReference type="NCBI Taxonomy" id="3218"/>
    <lineage>
        <taxon>Eukaryota</taxon>
        <taxon>Viridiplantae</taxon>
        <taxon>Streptophyta</taxon>
        <taxon>Embryophyta</taxon>
        <taxon>Bryophyta</taxon>
        <taxon>Bryophytina</taxon>
        <taxon>Bryopsida</taxon>
        <taxon>Funariidae</taxon>
        <taxon>Funariales</taxon>
        <taxon>Funariaceae</taxon>
        <taxon>Physcomitrium</taxon>
    </lineage>
</organism>
<evidence type="ECO:0000313" key="1">
    <source>
        <dbReference type="EnsemblPlants" id="Pp3c18_6230V3.2"/>
    </source>
</evidence>
<dbReference type="Gramene" id="Pp3c18_6230V3.2">
    <property type="protein sequence ID" value="Pp3c18_6230V3.2"/>
    <property type="gene ID" value="Pp3c18_6230"/>
</dbReference>